<dbReference type="GO" id="GO:0016407">
    <property type="term" value="F:acetyltransferase activity"/>
    <property type="evidence" value="ECO:0007669"/>
    <property type="project" value="InterPro"/>
</dbReference>
<evidence type="ECO:0000256" key="2">
    <source>
        <dbReference type="RuleBase" id="RU003452"/>
    </source>
</evidence>
<dbReference type="PRINTS" id="PR01543">
    <property type="entry name" value="ANATRNSFRASE"/>
</dbReference>
<dbReference type="EMBL" id="JACBAE010001384">
    <property type="protein sequence ID" value="KAF7158699.1"/>
    <property type="molecule type" value="Genomic_DNA"/>
</dbReference>
<dbReference type="AlphaFoldDB" id="A0A8H6UNU0"/>
<name>A0A8H6UNU0_9EURO</name>
<sequence>MAYTQAELTGYFDRVNLPNDVRDVLLAGRDRLEALTCLLHHHLAAVPFENTAFHYTADRLLVLRPSLLYEKIVRRRQGGTCFQITRLFGEVLLALGYELYMSGTRTNKSTSVAAQDKDLGRAQFGDWQHMILIVRLDGNDYLVDAGFGPNGPVDPVLIRDGLEFTDGDGNLGRRGRVIHAPIDQGRARHLKYWRLQFLFDSSSDWVDIYAFTGSEWLETDYQAVKRAVLGNKRAWFLYRVIAFQIVLKDRRPVGWVMIWNDAMSWFQGGKLARKMKFKSEEERINALESVFGIKLEDEEKKEIVGTVAFLGAKPKI</sequence>
<evidence type="ECO:0000256" key="1">
    <source>
        <dbReference type="ARBA" id="ARBA00006547"/>
    </source>
</evidence>
<reference evidence="3" key="1">
    <citation type="submission" date="2020-06" db="EMBL/GenBank/DDBJ databases">
        <title>Draft genome sequences of strains closely related to Aspergillus parafelis and Aspergillus hiratsukae.</title>
        <authorList>
            <person name="Dos Santos R.A.C."/>
            <person name="Rivero-Menendez O."/>
            <person name="Steenwyk J.L."/>
            <person name="Mead M.E."/>
            <person name="Goldman G.H."/>
            <person name="Alastruey-Izquierdo A."/>
            <person name="Rokas A."/>
        </authorList>
    </citation>
    <scope>NUCLEOTIDE SEQUENCE</scope>
    <source>
        <strain evidence="3">CNM-CM5623</strain>
    </source>
</reference>
<evidence type="ECO:0008006" key="5">
    <source>
        <dbReference type="Google" id="ProtNLM"/>
    </source>
</evidence>
<dbReference type="PANTHER" id="PTHR11786">
    <property type="entry name" value="N-HYDROXYARYLAMINE O-ACETYLTRANSFERASE"/>
    <property type="match status" value="1"/>
</dbReference>
<keyword evidence="2" id="KW-0012">Acyltransferase</keyword>
<dbReference type="InterPro" id="IPR038765">
    <property type="entry name" value="Papain-like_cys_pep_sf"/>
</dbReference>
<dbReference type="SUPFAM" id="SSF54001">
    <property type="entry name" value="Cysteine proteinases"/>
    <property type="match status" value="1"/>
</dbReference>
<organism evidence="3 4">
    <name type="scientific">Aspergillus felis</name>
    <dbReference type="NCBI Taxonomy" id="1287682"/>
    <lineage>
        <taxon>Eukaryota</taxon>
        <taxon>Fungi</taxon>
        <taxon>Dikarya</taxon>
        <taxon>Ascomycota</taxon>
        <taxon>Pezizomycotina</taxon>
        <taxon>Eurotiomycetes</taxon>
        <taxon>Eurotiomycetidae</taxon>
        <taxon>Eurotiales</taxon>
        <taxon>Aspergillaceae</taxon>
        <taxon>Aspergillus</taxon>
        <taxon>Aspergillus subgen. Fumigati</taxon>
    </lineage>
</organism>
<dbReference type="PANTHER" id="PTHR11786:SF0">
    <property type="entry name" value="ARYLAMINE N-ACETYLTRANSFERASE 4-RELATED"/>
    <property type="match status" value="1"/>
</dbReference>
<evidence type="ECO:0000313" key="4">
    <source>
        <dbReference type="Proteomes" id="UP000654922"/>
    </source>
</evidence>
<evidence type="ECO:0000313" key="3">
    <source>
        <dbReference type="EMBL" id="KAF7158699.1"/>
    </source>
</evidence>
<dbReference type="InterPro" id="IPR001447">
    <property type="entry name" value="Arylamine_N-AcTrfase"/>
</dbReference>
<accession>A0A8H6UNU0</accession>
<dbReference type="OrthoDB" id="10260017at2759"/>
<protein>
    <recommendedName>
        <fullName evidence="5">Arylamine N-acetyltransferase</fullName>
    </recommendedName>
</protein>
<dbReference type="InterPro" id="IPR053710">
    <property type="entry name" value="Arylamine_NAT_domain_sf"/>
</dbReference>
<proteinExistence type="inferred from homology"/>
<keyword evidence="2" id="KW-0808">Transferase</keyword>
<comment type="similarity">
    <text evidence="1 2">Belongs to the arylamine N-acetyltransferase family.</text>
</comment>
<dbReference type="Pfam" id="PF00797">
    <property type="entry name" value="Acetyltransf_2"/>
    <property type="match status" value="1"/>
</dbReference>
<comment type="caution">
    <text evidence="3">The sequence shown here is derived from an EMBL/GenBank/DDBJ whole genome shotgun (WGS) entry which is preliminary data.</text>
</comment>
<dbReference type="Proteomes" id="UP000654922">
    <property type="component" value="Unassembled WGS sequence"/>
</dbReference>
<dbReference type="Gene3D" id="3.30.2140.20">
    <property type="match status" value="1"/>
</dbReference>
<gene>
    <name evidence="3" type="ORF">CNMCM5623_003863</name>
</gene>